<comment type="caution">
    <text evidence="12">Lacks conserved residue(s) required for the propagation of feature annotation.</text>
</comment>
<keyword evidence="8 12" id="KW-0472">Membrane</keyword>
<name>A0A2U1K0N8_9BACI</name>
<comment type="similarity">
    <text evidence="10">In the C-terminal section; belongs to the SecD/SecF family. SecF subfamily.</text>
</comment>
<feature type="domain" description="Protein export membrane protein SecD/SecF C-terminal" evidence="14">
    <location>
        <begin position="241"/>
        <end position="407"/>
    </location>
</feature>
<dbReference type="InterPro" id="IPR048634">
    <property type="entry name" value="SecD_SecF_C"/>
</dbReference>
<dbReference type="NCBIfam" id="TIGR00916">
    <property type="entry name" value="2A0604s01"/>
    <property type="match status" value="2"/>
</dbReference>
<dbReference type="InterPro" id="IPR022645">
    <property type="entry name" value="SecD/SecF_bac"/>
</dbReference>
<feature type="transmembrane region" description="Helical" evidence="12">
    <location>
        <begin position="619"/>
        <end position="640"/>
    </location>
</feature>
<feature type="transmembrane region" description="Helical" evidence="12">
    <location>
        <begin position="454"/>
        <end position="474"/>
    </location>
</feature>
<evidence type="ECO:0000313" key="16">
    <source>
        <dbReference type="EMBL" id="PWA10739.1"/>
    </source>
</evidence>
<keyword evidence="5 12" id="KW-0653">Protein transport</keyword>
<dbReference type="InterPro" id="IPR022813">
    <property type="entry name" value="SecD/SecF_arch_bac"/>
</dbReference>
<feature type="domain" description="Protein translocase subunit SecDF P1" evidence="15">
    <location>
        <begin position="64"/>
        <end position="122"/>
    </location>
</feature>
<dbReference type="PRINTS" id="PR01755">
    <property type="entry name" value="SECFTRNLCASE"/>
</dbReference>
<dbReference type="PANTHER" id="PTHR30081:SF1">
    <property type="entry name" value="PROTEIN TRANSLOCASE SUBUNIT SECD"/>
    <property type="match status" value="1"/>
</dbReference>
<comment type="subunit">
    <text evidence="13">Forms a complex with SecD. Part of the essential Sec protein translocation apparatus which comprises SecA, SecYEG and auxiliary proteins SecDF. Other proteins may also be involved.</text>
</comment>
<dbReference type="OrthoDB" id="9805019at2"/>
<feature type="transmembrane region" description="Helical" evidence="12">
    <location>
        <begin position="383"/>
        <end position="411"/>
    </location>
</feature>
<evidence type="ECO:0000256" key="6">
    <source>
        <dbReference type="ARBA" id="ARBA00022989"/>
    </source>
</evidence>
<keyword evidence="2 12" id="KW-0813">Transport</keyword>
<dbReference type="GO" id="GO:0005886">
    <property type="term" value="C:plasma membrane"/>
    <property type="evidence" value="ECO:0007669"/>
    <property type="project" value="UniProtKB-SubCell"/>
</dbReference>
<dbReference type="Proteomes" id="UP000245998">
    <property type="component" value="Unassembled WGS sequence"/>
</dbReference>
<evidence type="ECO:0000256" key="13">
    <source>
        <dbReference type="HAMAP-Rule" id="MF_01464"/>
    </source>
</evidence>
<dbReference type="RefSeq" id="WP_116554881.1">
    <property type="nucleotide sequence ID" value="NZ_QCZG01000020.1"/>
</dbReference>
<dbReference type="NCBIfam" id="NF009581">
    <property type="entry name" value="PRK13024.1-1"/>
    <property type="match status" value="1"/>
</dbReference>
<proteinExistence type="inferred from homology"/>
<feature type="transmembrane region" description="Helical" evidence="12">
    <location>
        <begin position="310"/>
        <end position="334"/>
    </location>
</feature>
<dbReference type="InterPro" id="IPR022646">
    <property type="entry name" value="SecD/SecF_CS"/>
</dbReference>
<feature type="transmembrane region" description="Helical" evidence="12">
    <location>
        <begin position="7"/>
        <end position="25"/>
    </location>
</feature>
<comment type="similarity">
    <text evidence="12">Belongs to the SecD/SecF family. SecD subfamily.</text>
</comment>
<feature type="transmembrane region" description="Helical" evidence="12">
    <location>
        <begin position="568"/>
        <end position="585"/>
    </location>
</feature>
<comment type="similarity">
    <text evidence="11">In the N-terminal section; belongs to the SecD/SecF family. SecD subfamily.</text>
</comment>
<feature type="domain" description="Protein export membrane protein SecD/SecF C-terminal" evidence="14">
    <location>
        <begin position="549"/>
        <end position="726"/>
    </location>
</feature>
<sequence length="742" mass="81797">MVKKGRISLFFSIVIALGLLIGFTYDKVTNNINLGLDLQGGFEVLYEVKPPKNEKTEINQETLQATVSALRNRIDVIGVAEPNIQIEGKDRIRVQLAGVENQNEARELLSTQAELTFRDVDDNLMLSGQDLESNGASLTFSETNQPWVALTLKDADKFAKVTKEILNKPPGENQLVIWLDYEEGDSFKEEVKKPDPKFLSAPSVNEVLNTKNVVIQGNFSTEEATNLADLLNAGALPVELEEVYSTSIGAQFGLQAMEKTIVAGAIAIALIFLFMIGYYRFPGFIASITLTFYIFLILVVFSWMKAVLTLPGIAALVLGVGMAVDANILTYERIKEELKAGRSVLSAFKVGGKRAFTTIFDANITTLIAAGVMFAYGTSSVRGFAVMLIISILVSFLTAVYGSRLLLGLWVNSRALDKKFSLFGVKKSEIVNLSKGEKPKVNIRFDFVKHRNKFFALSVILLILGGIALGMFGLNLGTDFKSGSRVDITGGEPIEEKVLLDEFNKLGLEPNEVTFAGENREMAVARFSSVLSQQEIADIKEQFAKDFGAEANISTVSPQVGRELAKNAFISLLIAFLGMIIYVAVRFEWRMGLAAIIGLIHDAFFMIAIFSLLRLEVNITFIAAVLTIVGYSINDTIVTFDRIRENMRFEKKIKTFEEIAHIVNKSLIQTLTRSINTVLTVVFAAAALAIFGSEAIRPFSIALLIGLVLGTYSSLFISAQLWAIWKGRELKRKRTAPRETEA</sequence>
<dbReference type="Pfam" id="PF21760">
    <property type="entry name" value="SecD_1st"/>
    <property type="match status" value="1"/>
</dbReference>
<dbReference type="NCBIfam" id="TIGR00966">
    <property type="entry name" value="transloc_SecF"/>
    <property type="match status" value="1"/>
</dbReference>
<dbReference type="Pfam" id="PF07549">
    <property type="entry name" value="Sec_GG"/>
    <property type="match status" value="2"/>
</dbReference>
<evidence type="ECO:0000256" key="9">
    <source>
        <dbReference type="ARBA" id="ARBA00059018"/>
    </source>
</evidence>
<dbReference type="GO" id="GO:0006605">
    <property type="term" value="P:protein targeting"/>
    <property type="evidence" value="ECO:0007669"/>
    <property type="project" value="UniProtKB-UniRule"/>
</dbReference>
<dbReference type="NCBIfam" id="TIGR01129">
    <property type="entry name" value="secD"/>
    <property type="match status" value="1"/>
</dbReference>
<dbReference type="HAMAP" id="MF_01463_B">
    <property type="entry name" value="SecD_B"/>
    <property type="match status" value="1"/>
</dbReference>
<evidence type="ECO:0000256" key="12">
    <source>
        <dbReference type="HAMAP-Rule" id="MF_01463"/>
    </source>
</evidence>
<dbReference type="GO" id="GO:0065002">
    <property type="term" value="P:intracellular protein transmembrane transport"/>
    <property type="evidence" value="ECO:0007669"/>
    <property type="project" value="UniProtKB-UniRule"/>
</dbReference>
<evidence type="ECO:0000256" key="8">
    <source>
        <dbReference type="ARBA" id="ARBA00023136"/>
    </source>
</evidence>
<comment type="similarity">
    <text evidence="13">Belongs to the SecD/SecF family. SecF subfamily.</text>
</comment>
<feature type="transmembrane region" description="Helical" evidence="12">
    <location>
        <begin position="284"/>
        <end position="304"/>
    </location>
</feature>
<evidence type="ECO:0000313" key="17">
    <source>
        <dbReference type="Proteomes" id="UP000245998"/>
    </source>
</evidence>
<protein>
    <recommendedName>
        <fullName evidence="12 13">Multifunctional fusion protein</fullName>
    </recommendedName>
    <domain>
        <recommendedName>
            <fullName evidence="12">Protein translocase subunit SecD</fullName>
        </recommendedName>
    </domain>
    <domain>
        <recommendedName>
            <fullName evidence="13">Protein-export membrane protein SecF</fullName>
        </recommendedName>
    </domain>
</protein>
<dbReference type="GO" id="GO:0043952">
    <property type="term" value="P:protein transport by the Sec complex"/>
    <property type="evidence" value="ECO:0007669"/>
    <property type="project" value="UniProtKB-UniRule"/>
</dbReference>
<comment type="function">
    <text evidence="9 12">Part of the Sec protein translocase complex. Interacts with the SecYEG preprotein conducting channel. SecDF uses the proton motive force (PMF) to complete protein translocation after the ATP-dependent function of SecA.</text>
</comment>
<dbReference type="InterPro" id="IPR048631">
    <property type="entry name" value="SecD_1st"/>
</dbReference>
<evidence type="ECO:0000256" key="11">
    <source>
        <dbReference type="ARBA" id="ARBA00061053"/>
    </source>
</evidence>
<comment type="subunit">
    <text evidence="12">Forms a complex with SecF. Part of the essential Sec protein translocation apparatus which comprises SecA, SecYEG and auxiliary proteins SecDF. Other proteins may also be involved.</text>
</comment>
<gene>
    <name evidence="12" type="primary">secD</name>
    <name evidence="13" type="synonym">secF</name>
    <name evidence="16" type="ORF">DCC39_10645</name>
</gene>
<dbReference type="PANTHER" id="PTHR30081">
    <property type="entry name" value="PROTEIN-EXPORT MEMBRANE PROTEIN SEC"/>
    <property type="match status" value="1"/>
</dbReference>
<accession>A0A2U1K0N8</accession>
<dbReference type="InterPro" id="IPR055344">
    <property type="entry name" value="SecD_SecF_C_bact"/>
</dbReference>
<dbReference type="InterPro" id="IPR005665">
    <property type="entry name" value="SecF_bac"/>
</dbReference>
<dbReference type="GO" id="GO:0015450">
    <property type="term" value="F:protein-transporting ATPase activity"/>
    <property type="evidence" value="ECO:0007669"/>
    <property type="project" value="InterPro"/>
</dbReference>
<evidence type="ECO:0000256" key="1">
    <source>
        <dbReference type="ARBA" id="ARBA00004651"/>
    </source>
</evidence>
<feature type="transmembrane region" description="Helical" evidence="12">
    <location>
        <begin position="675"/>
        <end position="693"/>
    </location>
</feature>
<organism evidence="16 17">
    <name type="scientific">Pueribacillus theae</name>
    <dbReference type="NCBI Taxonomy" id="2171751"/>
    <lineage>
        <taxon>Bacteria</taxon>
        <taxon>Bacillati</taxon>
        <taxon>Bacillota</taxon>
        <taxon>Bacilli</taxon>
        <taxon>Bacillales</taxon>
        <taxon>Bacillaceae</taxon>
        <taxon>Pueribacillus</taxon>
    </lineage>
</organism>
<dbReference type="EMBL" id="QCZG01000020">
    <property type="protein sequence ID" value="PWA10739.1"/>
    <property type="molecule type" value="Genomic_DNA"/>
</dbReference>
<keyword evidence="17" id="KW-1185">Reference proteome</keyword>
<feature type="transmembrane region" description="Helical" evidence="12">
    <location>
        <begin position="699"/>
        <end position="725"/>
    </location>
</feature>
<dbReference type="Gene3D" id="1.20.1640.10">
    <property type="entry name" value="Multidrug efflux transporter AcrB transmembrane domain"/>
    <property type="match status" value="2"/>
</dbReference>
<comment type="caution">
    <text evidence="16">The sequence shown here is derived from an EMBL/GenBank/DDBJ whole genome shotgun (WGS) entry which is preliminary data.</text>
</comment>
<feature type="transmembrane region" description="Helical" evidence="12">
    <location>
        <begin position="261"/>
        <end position="279"/>
    </location>
</feature>
<evidence type="ECO:0000259" key="15">
    <source>
        <dbReference type="Pfam" id="PF21760"/>
    </source>
</evidence>
<feature type="transmembrane region" description="Helical" evidence="12">
    <location>
        <begin position="592"/>
        <end position="613"/>
    </location>
</feature>
<dbReference type="HAMAP" id="MF_01464_B">
    <property type="entry name" value="SecF_B"/>
    <property type="match status" value="1"/>
</dbReference>
<keyword evidence="7 12" id="KW-0811">Translocation</keyword>
<evidence type="ECO:0000259" key="14">
    <source>
        <dbReference type="Pfam" id="PF02355"/>
    </source>
</evidence>
<keyword evidence="6 12" id="KW-1133">Transmembrane helix</keyword>
<evidence type="ECO:0000256" key="7">
    <source>
        <dbReference type="ARBA" id="ARBA00023010"/>
    </source>
</evidence>
<dbReference type="InterPro" id="IPR005791">
    <property type="entry name" value="SecD"/>
</dbReference>
<evidence type="ECO:0000256" key="2">
    <source>
        <dbReference type="ARBA" id="ARBA00022448"/>
    </source>
</evidence>
<evidence type="ECO:0000256" key="3">
    <source>
        <dbReference type="ARBA" id="ARBA00022475"/>
    </source>
</evidence>
<feature type="transmembrane region" description="Helical" evidence="12">
    <location>
        <begin position="355"/>
        <end position="377"/>
    </location>
</feature>
<dbReference type="Pfam" id="PF02355">
    <property type="entry name" value="SecD_SecF_C"/>
    <property type="match status" value="2"/>
</dbReference>
<comment type="subcellular location">
    <subcellularLocation>
        <location evidence="1 12">Cell membrane</location>
        <topology evidence="1 12">Multi-pass membrane protein</topology>
    </subcellularLocation>
</comment>
<evidence type="ECO:0000256" key="5">
    <source>
        <dbReference type="ARBA" id="ARBA00022927"/>
    </source>
</evidence>
<evidence type="ECO:0000256" key="4">
    <source>
        <dbReference type="ARBA" id="ARBA00022692"/>
    </source>
</evidence>
<reference evidence="16 17" key="1">
    <citation type="submission" date="2018-04" db="EMBL/GenBank/DDBJ databases">
        <title>Camelliibacillus theae gen. nov., sp. nov., isolated from Pu'er tea.</title>
        <authorList>
            <person name="Niu L."/>
        </authorList>
    </citation>
    <scope>NUCLEOTIDE SEQUENCE [LARGE SCALE GENOMIC DNA]</scope>
    <source>
        <strain evidence="16 17">T8</strain>
    </source>
</reference>
<dbReference type="SUPFAM" id="SSF82866">
    <property type="entry name" value="Multidrug efflux transporter AcrB transmembrane domain"/>
    <property type="match status" value="2"/>
</dbReference>
<keyword evidence="4 12" id="KW-0812">Transmembrane</keyword>
<dbReference type="FunFam" id="1.20.1640.10:FF:000024">
    <property type="entry name" value="Multifunctional fusion protein"/>
    <property type="match status" value="1"/>
</dbReference>
<evidence type="ECO:0000256" key="10">
    <source>
        <dbReference type="ARBA" id="ARBA00060856"/>
    </source>
</evidence>
<dbReference type="Gene3D" id="3.30.70.3220">
    <property type="match status" value="1"/>
</dbReference>
<dbReference type="FunFam" id="1.20.1640.10:FF:000004">
    <property type="entry name" value="Protein translocase subunit SecD"/>
    <property type="match status" value="1"/>
</dbReference>
<keyword evidence="3 12" id="KW-1003">Cell membrane</keyword>
<dbReference type="AlphaFoldDB" id="A0A2U1K0N8"/>